<dbReference type="InterPro" id="IPR036291">
    <property type="entry name" value="NAD(P)-bd_dom_sf"/>
</dbReference>
<feature type="domain" description="CoA-binding" evidence="1">
    <location>
        <begin position="4"/>
        <end position="116"/>
    </location>
</feature>
<accession>A0A328BTX0</accession>
<dbReference type="InterPro" id="IPR003781">
    <property type="entry name" value="CoA-bd"/>
</dbReference>
<name>A0A328BTX0_9BACT</name>
<dbReference type="Proteomes" id="UP000248553">
    <property type="component" value="Unassembled WGS sequence"/>
</dbReference>
<dbReference type="Gene3D" id="3.40.50.720">
    <property type="entry name" value="NAD(P)-binding Rossmann-like Domain"/>
    <property type="match status" value="1"/>
</dbReference>
<evidence type="ECO:0000313" key="3">
    <source>
        <dbReference type="Proteomes" id="UP000248553"/>
    </source>
</evidence>
<dbReference type="RefSeq" id="WP_111476859.1">
    <property type="nucleotide sequence ID" value="NZ_QHKM01000001.1"/>
</dbReference>
<reference evidence="3" key="1">
    <citation type="submission" date="2018-05" db="EMBL/GenBank/DDBJ databases">
        <authorList>
            <person name="Nie L."/>
        </authorList>
    </citation>
    <scope>NUCLEOTIDE SEQUENCE [LARGE SCALE GENOMIC DNA]</scope>
    <source>
        <strain evidence="3">NL</strain>
    </source>
</reference>
<comment type="caution">
    <text evidence="2">The sequence shown here is derived from an EMBL/GenBank/DDBJ whole genome shotgun (WGS) entry which is preliminary data.</text>
</comment>
<proteinExistence type="predicted"/>
<dbReference type="Pfam" id="PF13380">
    <property type="entry name" value="CoA_binding_2"/>
    <property type="match status" value="1"/>
</dbReference>
<protein>
    <submittedName>
        <fullName evidence="2">CoA-binding protein</fullName>
    </submittedName>
</protein>
<dbReference type="EMBL" id="QHKM01000001">
    <property type="protein sequence ID" value="RAK70125.1"/>
    <property type="molecule type" value="Genomic_DNA"/>
</dbReference>
<gene>
    <name evidence="2" type="ORF">DLM85_04540</name>
</gene>
<evidence type="ECO:0000259" key="1">
    <source>
        <dbReference type="Pfam" id="PF13380"/>
    </source>
</evidence>
<dbReference type="AlphaFoldDB" id="A0A328BTX0"/>
<dbReference type="SUPFAM" id="SSF51735">
    <property type="entry name" value="NAD(P)-binding Rossmann-fold domains"/>
    <property type="match status" value="1"/>
</dbReference>
<sequence>MANKKTVVIGASDNPARYSFQAVNRLKSYGHEVVPVGIRKGQVAGLDIHVDKPEVNSVDTVTLYVGPQNQPAWYDYILDLKPKRIIFNPGTENYELERRAREQGIQTIEACTLVMLSVGNY</sequence>
<evidence type="ECO:0000313" key="2">
    <source>
        <dbReference type="EMBL" id="RAK70125.1"/>
    </source>
</evidence>
<dbReference type="OrthoDB" id="708726at2"/>
<organism evidence="2 3">
    <name type="scientific">Hymenobacter edaphi</name>
    <dbReference type="NCBI Taxonomy" id="2211146"/>
    <lineage>
        <taxon>Bacteria</taxon>
        <taxon>Pseudomonadati</taxon>
        <taxon>Bacteroidota</taxon>
        <taxon>Cytophagia</taxon>
        <taxon>Cytophagales</taxon>
        <taxon>Hymenobacteraceae</taxon>
        <taxon>Hymenobacter</taxon>
    </lineage>
</organism>
<keyword evidence="3" id="KW-1185">Reference proteome</keyword>